<feature type="domain" description="Glycosyl transferase family 1" evidence="1">
    <location>
        <begin position="186"/>
        <end position="348"/>
    </location>
</feature>
<protein>
    <submittedName>
        <fullName evidence="3">Glycosyltransferase</fullName>
    </submittedName>
</protein>
<dbReference type="SUPFAM" id="SSF53756">
    <property type="entry name" value="UDP-Glycosyltransferase/glycogen phosphorylase"/>
    <property type="match status" value="1"/>
</dbReference>
<feature type="domain" description="Glycosyltransferase subfamily 4-like N-terminal" evidence="2">
    <location>
        <begin position="14"/>
        <end position="173"/>
    </location>
</feature>
<dbReference type="GO" id="GO:0016757">
    <property type="term" value="F:glycosyltransferase activity"/>
    <property type="evidence" value="ECO:0007669"/>
    <property type="project" value="InterPro"/>
</dbReference>
<dbReference type="InterPro" id="IPR050194">
    <property type="entry name" value="Glycosyltransferase_grp1"/>
</dbReference>
<dbReference type="PANTHER" id="PTHR45947">
    <property type="entry name" value="SULFOQUINOVOSYL TRANSFERASE SQD2"/>
    <property type="match status" value="1"/>
</dbReference>
<dbReference type="STRING" id="926556.Echvi_2604"/>
<dbReference type="InterPro" id="IPR001296">
    <property type="entry name" value="Glyco_trans_1"/>
</dbReference>
<dbReference type="AlphaFoldDB" id="L0G1F6"/>
<dbReference type="InterPro" id="IPR028098">
    <property type="entry name" value="Glyco_trans_4-like_N"/>
</dbReference>
<evidence type="ECO:0000313" key="4">
    <source>
        <dbReference type="Proteomes" id="UP000010796"/>
    </source>
</evidence>
<organism evidence="3 4">
    <name type="scientific">Echinicola vietnamensis (strain DSM 17526 / LMG 23754 / KMM 6221)</name>
    <dbReference type="NCBI Taxonomy" id="926556"/>
    <lineage>
        <taxon>Bacteria</taxon>
        <taxon>Pseudomonadati</taxon>
        <taxon>Bacteroidota</taxon>
        <taxon>Cytophagia</taxon>
        <taxon>Cytophagales</taxon>
        <taxon>Cyclobacteriaceae</taxon>
        <taxon>Echinicola</taxon>
    </lineage>
</organism>
<evidence type="ECO:0000259" key="2">
    <source>
        <dbReference type="Pfam" id="PF13439"/>
    </source>
</evidence>
<evidence type="ECO:0000259" key="1">
    <source>
        <dbReference type="Pfam" id="PF00534"/>
    </source>
</evidence>
<keyword evidence="3" id="KW-0808">Transferase</keyword>
<dbReference type="PATRIC" id="fig|926556.3.peg.2748"/>
<keyword evidence="4" id="KW-1185">Reference proteome</keyword>
<dbReference type="EMBL" id="CP003346">
    <property type="protein sequence ID" value="AGA78846.1"/>
    <property type="molecule type" value="Genomic_DNA"/>
</dbReference>
<name>L0G1F6_ECHVK</name>
<proteinExistence type="predicted"/>
<dbReference type="eggNOG" id="COG0438">
    <property type="taxonomic scope" value="Bacteria"/>
</dbReference>
<dbReference type="Pfam" id="PF13439">
    <property type="entry name" value="Glyco_transf_4"/>
    <property type="match status" value="1"/>
</dbReference>
<evidence type="ECO:0000313" key="3">
    <source>
        <dbReference type="EMBL" id="AGA78846.1"/>
    </source>
</evidence>
<dbReference type="RefSeq" id="WP_015266399.1">
    <property type="nucleotide sequence ID" value="NC_019904.1"/>
</dbReference>
<reference evidence="4" key="1">
    <citation type="submission" date="2012-02" db="EMBL/GenBank/DDBJ databases">
        <title>The complete genome of Echinicola vietnamensis DSM 17526.</title>
        <authorList>
            <person name="Lucas S."/>
            <person name="Copeland A."/>
            <person name="Lapidus A."/>
            <person name="Glavina del Rio T."/>
            <person name="Dalin E."/>
            <person name="Tice H."/>
            <person name="Bruce D."/>
            <person name="Goodwin L."/>
            <person name="Pitluck S."/>
            <person name="Peters L."/>
            <person name="Ovchinnikova G."/>
            <person name="Teshima H."/>
            <person name="Kyrpides N."/>
            <person name="Mavromatis K."/>
            <person name="Ivanova N."/>
            <person name="Brettin T."/>
            <person name="Detter J.C."/>
            <person name="Han C."/>
            <person name="Larimer F."/>
            <person name="Land M."/>
            <person name="Hauser L."/>
            <person name="Markowitz V."/>
            <person name="Cheng J.-F."/>
            <person name="Hugenholtz P."/>
            <person name="Woyke T."/>
            <person name="Wu D."/>
            <person name="Brambilla E."/>
            <person name="Klenk H.-P."/>
            <person name="Eisen J.A."/>
        </authorList>
    </citation>
    <scope>NUCLEOTIDE SEQUENCE [LARGE SCALE GENOMIC DNA]</scope>
    <source>
        <strain evidence="4">DSM 17526 / LMG 23754 / KMM 6221</strain>
    </source>
</reference>
<dbReference type="PANTHER" id="PTHR45947:SF14">
    <property type="entry name" value="SLL1723 PROTEIN"/>
    <property type="match status" value="1"/>
</dbReference>
<gene>
    <name evidence="3" type="ordered locus">Echvi_2604</name>
</gene>
<dbReference type="HOGENOM" id="CLU_009583_0_3_10"/>
<dbReference type="OrthoDB" id="1522162at2"/>
<dbReference type="CDD" id="cd03801">
    <property type="entry name" value="GT4_PimA-like"/>
    <property type="match status" value="1"/>
</dbReference>
<dbReference type="Proteomes" id="UP000010796">
    <property type="component" value="Chromosome"/>
</dbReference>
<dbReference type="Gene3D" id="3.40.50.2000">
    <property type="entry name" value="Glycogen Phosphorylase B"/>
    <property type="match status" value="2"/>
</dbReference>
<dbReference type="Pfam" id="PF00534">
    <property type="entry name" value="Glycos_transf_1"/>
    <property type="match status" value="1"/>
</dbReference>
<accession>L0G1F6</accession>
<dbReference type="KEGG" id="evi:Echvi_2604"/>
<sequence>MKILILDTSPVRRGAQVFAAELGIRWREMGHGVRKVYLYEGNKDDERVFLDKEDVVMPFSAHSFFEKFPTVQPGLLKSLGNLLQEYQPDVLLLNGSRTLKYGAFLKRSSKMDFVMVSRVIDNPAYWNSKRIIKSYYKKWVIPALDGAVGVSEASLLAMKGHYAFSKPTKVIHRSFEERKFMGAPSRRAARKMLNLEENDEVVLFLGSFSKQKRPDRFLEIVDHLSQRRPKLKALMVGNGELYPAYRKQLEANPFVFHFGYQSDVAPYLAAADLLLLTSDTEGLPGVVLEAAYFGVPTVGALVGGIQECVEDGESGYLIKGGVVHQFCVKVDFLLDHPEKRSSMGQRAKDIVKERFDLQKSADQFLEFFSVLTKNPQA</sequence>